<dbReference type="Proteomes" id="UP000657574">
    <property type="component" value="Unassembled WGS sequence"/>
</dbReference>
<sequence>MGVALVVGEEGVVVRAVFAGPPAVAPGLSGVLCMGVPWALSGASVLGKPACLTGEFAVVSAADEESVARARCTAVPPLGAVATMPAESAGPAGVRCSAVLPLCPVGKGGRVRTVPPSGTVGAAGVSGVAPVCRAATGSVLRWAVVVPACDFVREELGREDEPAGTGVTRTPAAGAGDTGFADPIVCCTDGAPARAAVLGAAADACGACVAGVGAGVTGATAPCVCCAPEAPTAPVSLGGSTRNGTAGARCTTGFGPVNGIARVGCSSPDAGMPDLCSAASPSSAAK</sequence>
<gene>
    <name evidence="1" type="ORF">GCM10010121_088810</name>
</gene>
<reference evidence="1" key="2">
    <citation type="submission" date="2020-09" db="EMBL/GenBank/DDBJ databases">
        <authorList>
            <person name="Sun Q."/>
            <person name="Ohkuma M."/>
        </authorList>
    </citation>
    <scope>NUCLEOTIDE SEQUENCE</scope>
    <source>
        <strain evidence="1">JCM 3086</strain>
    </source>
</reference>
<proteinExistence type="predicted"/>
<dbReference type="AlphaFoldDB" id="A0A917P6S8"/>
<protein>
    <submittedName>
        <fullName evidence="1">Uncharacterized protein</fullName>
    </submittedName>
</protein>
<accession>A0A917P6S8</accession>
<keyword evidence="2" id="KW-1185">Reference proteome</keyword>
<organism evidence="1 2">
    <name type="scientific">Streptomyces brasiliensis</name>
    <dbReference type="NCBI Taxonomy" id="1954"/>
    <lineage>
        <taxon>Bacteria</taxon>
        <taxon>Bacillati</taxon>
        <taxon>Actinomycetota</taxon>
        <taxon>Actinomycetes</taxon>
        <taxon>Kitasatosporales</taxon>
        <taxon>Streptomycetaceae</taxon>
        <taxon>Streptomyces</taxon>
    </lineage>
</organism>
<evidence type="ECO:0000313" key="2">
    <source>
        <dbReference type="Proteomes" id="UP000657574"/>
    </source>
</evidence>
<comment type="caution">
    <text evidence="1">The sequence shown here is derived from an EMBL/GenBank/DDBJ whole genome shotgun (WGS) entry which is preliminary data.</text>
</comment>
<name>A0A917P6S8_9ACTN</name>
<evidence type="ECO:0000313" key="1">
    <source>
        <dbReference type="EMBL" id="GGJ64372.1"/>
    </source>
</evidence>
<reference evidence="1" key="1">
    <citation type="journal article" date="2014" name="Int. J. Syst. Evol. Microbiol.">
        <title>Complete genome sequence of Corynebacterium casei LMG S-19264T (=DSM 44701T), isolated from a smear-ripened cheese.</title>
        <authorList>
            <consortium name="US DOE Joint Genome Institute (JGI-PGF)"/>
            <person name="Walter F."/>
            <person name="Albersmeier A."/>
            <person name="Kalinowski J."/>
            <person name="Ruckert C."/>
        </authorList>
    </citation>
    <scope>NUCLEOTIDE SEQUENCE</scope>
    <source>
        <strain evidence="1">JCM 3086</strain>
    </source>
</reference>
<dbReference type="EMBL" id="BMQA01000080">
    <property type="protein sequence ID" value="GGJ64372.1"/>
    <property type="molecule type" value="Genomic_DNA"/>
</dbReference>